<feature type="region of interest" description="Disordered" evidence="1">
    <location>
        <begin position="925"/>
        <end position="949"/>
    </location>
</feature>
<feature type="compositionally biased region" description="Basic and acidic residues" evidence="1">
    <location>
        <begin position="883"/>
        <end position="898"/>
    </location>
</feature>
<feature type="compositionally biased region" description="Gly residues" evidence="1">
    <location>
        <begin position="460"/>
        <end position="476"/>
    </location>
</feature>
<proteinExistence type="predicted"/>
<evidence type="ECO:0000313" key="4">
    <source>
        <dbReference type="Proteomes" id="UP001500483"/>
    </source>
</evidence>
<feature type="compositionally biased region" description="Low complexity" evidence="1">
    <location>
        <begin position="329"/>
        <end position="339"/>
    </location>
</feature>
<gene>
    <name evidence="3" type="ORF">GCM10020366_64670</name>
</gene>
<feature type="compositionally biased region" description="Low complexity" evidence="1">
    <location>
        <begin position="774"/>
        <end position="794"/>
    </location>
</feature>
<dbReference type="InterPro" id="IPR054695">
    <property type="entry name" value="Pierisin-like_dom"/>
</dbReference>
<feature type="compositionally biased region" description="Gly residues" evidence="1">
    <location>
        <begin position="396"/>
        <end position="413"/>
    </location>
</feature>
<feature type="region of interest" description="Disordered" evidence="1">
    <location>
        <begin position="1"/>
        <end position="20"/>
    </location>
</feature>
<feature type="region of interest" description="Disordered" evidence="1">
    <location>
        <begin position="1109"/>
        <end position="1484"/>
    </location>
</feature>
<feature type="compositionally biased region" description="Basic and acidic residues" evidence="1">
    <location>
        <begin position="1451"/>
        <end position="1461"/>
    </location>
</feature>
<dbReference type="PANTHER" id="PTHR12460:SF38">
    <property type="entry name" value="KINETOPLAST-ASSOCIATED PROTEIN-LIKE PROTEIN"/>
    <property type="match status" value="1"/>
</dbReference>
<name>A0ABP6S1B0_9PSEU</name>
<dbReference type="Proteomes" id="UP001500483">
    <property type="component" value="Unassembled WGS sequence"/>
</dbReference>
<feature type="compositionally biased region" description="Basic and acidic residues" evidence="1">
    <location>
        <begin position="1385"/>
        <end position="1395"/>
    </location>
</feature>
<sequence length="1641" mass="169602">MSNPLVNAQNAVDPSEPPDGITGIGIVESWHDVTSLNDESTWLESGLAYGGLAMEAVSVVVDPVGTLLSYGVAWLIEHIQPLQEALDWFAGDPDGVQAYSEQWQQVATSVGAAATQYRDSVRADTAHWTGAAGDAYRRHAAERSTALTGAAELAGTISSVVGTMGMVVSFVRDFVRDLVADCISRLITYALEALAPPVVSLAWVVPQAVAFIARTVTKIADIVGKLIKTIGNVGPKMARMVEVFGDLMTMLGKGAKFSAEKVAAAGKIASKVADKLDVSGKIADKAADKAWSKLDDVFDTDVAGRHHAKFGEPGADSRGGRDADDAATDARGGDSAADGPEVRRASAETAPSSRPDGVDARAGEPVSPGRSSGAGDHAAFRSDGGAEPGSLSRSDAGGGSEPGGPSRSGGGAEAGSSSRSDGGGGSEPGVPSRSDAGGGSVGHAPEGGASAAADTRSAPGNGGDAPGSGNSGGGDAPGERAGSAGGGRSGADEPGGGREPSTSDGLSAAGHVTGSSAGGPDSPSRPASTTSAAVDAPVRPNAGAEAPAAAPTPPRQDQPGGSSSGGAPAGGAPAGGAPQAPAPPGARGARSGGGWTGTPGSPGSAHLPTGPRSPRGSDPVAPERAPGAGRDAPRPGNSPQQPGNPRSAGQRGDVPQSPRADAPTPRADTPVPPRSDAPRADAPRSDAPVPPRTGAAPPRADAPVPPRSDAPIPPRGDASVPPRGDASVPPRGDAPAAPRADAPAPPRAPQHGDLGPGHTARSGRLDPDASGQVRPDAPGAPRADATGPARPGARTQDPAEASHLGPDRPGAARDHAAAPRAAAPQPRLPDAQPWSRLDGADFAHLPASPAAPWGPGHRHLDAQPQPQRVPERSTAESMAAERPVPRHEQAEHAWHRPGDGPAELDLPDDLRAKLGADVGDIRATDSGLSMVRSGSGVEPPPGAAVDPKRFTVEVHGGPRGVRLGDRDLDAKELAEVIKAAPGYRPGEPVRLLSCRTGADTGDGSPNFAQQLAKELDTEVVAPSTDAWVDNYGNVYASKDRASFEPDASGTPQPRFDEPGQWTAFRPDGTTAVHDSPYPPGHEPEWVRNGRLADDAEQRGLLRKLAEFFGFRPRDPSPPPGHQQMWPDPRTPWQHQGHLLPPEHPQPQFRPQPQGYPQAQQFPQQQPFPQHPDPAQQQAFPQQPGHPQSTGYAQQPGSPQAPGPAQPPGRVQQGPPQFQQQPGGHDLVRGRQAQPPAAGPYPHPAAHPNSVPRPQSGGHLPQERQSHLNPGAQPEAQRPRPVQASPRNPGDPRVGSPRNPAPQQPFQGRSGLGPAGRSSEQNLGRHDAPGQQPPQQSQSNADLAAQRRSLDGATDPALPRTRARDGQGADPRSPQRDAGGLGETTARSRDSAHADTTRSGPGGPRSTTRGQQGEPNPRTWESDLGGRSAPHPAQSPARHEQANSASEPSVARTDRADPDSPREGGAPGTPIREPNFSEPLGHLSDGAELDQAGVERSLMRQYSGERDVVWRADRDTLYRHDDRPPEQIFADGGGFRARGERVDLWQHLENSRGGLVATTRSESHAFDRAVGSGKGGVSYVYVIEAPGGVDVDKMNLGDSRESEVAFVKNIDVRFIRKCMEVDKRTGEVINHHHNPHFWKESG</sequence>
<reference evidence="4" key="1">
    <citation type="journal article" date="2019" name="Int. J. Syst. Evol. Microbiol.">
        <title>The Global Catalogue of Microorganisms (GCM) 10K type strain sequencing project: providing services to taxonomists for standard genome sequencing and annotation.</title>
        <authorList>
            <consortium name="The Broad Institute Genomics Platform"/>
            <consortium name="The Broad Institute Genome Sequencing Center for Infectious Disease"/>
            <person name="Wu L."/>
            <person name="Ma J."/>
        </authorList>
    </citation>
    <scope>NUCLEOTIDE SEQUENCE [LARGE SCALE GENOMIC DNA]</scope>
    <source>
        <strain evidence="4">JCM 9687</strain>
    </source>
</reference>
<feature type="compositionally biased region" description="Gly residues" evidence="1">
    <location>
        <begin position="562"/>
        <end position="574"/>
    </location>
</feature>
<accession>A0ABP6S1B0</accession>
<keyword evidence="4" id="KW-1185">Reference proteome</keyword>
<feature type="compositionally biased region" description="Polar residues" evidence="1">
    <location>
        <begin position="1404"/>
        <end position="1413"/>
    </location>
</feature>
<feature type="domain" description="Pierisin-like" evidence="2">
    <location>
        <begin position="1516"/>
        <end position="1636"/>
    </location>
</feature>
<dbReference type="SUPFAM" id="SSF56399">
    <property type="entry name" value="ADP-ribosylation"/>
    <property type="match status" value="1"/>
</dbReference>
<feature type="compositionally biased region" description="Low complexity" evidence="1">
    <location>
        <begin position="522"/>
        <end position="533"/>
    </location>
</feature>
<feature type="compositionally biased region" description="Gly residues" evidence="1">
    <location>
        <begin position="483"/>
        <end position="498"/>
    </location>
</feature>
<feature type="compositionally biased region" description="Low complexity" evidence="1">
    <location>
        <begin position="540"/>
        <end position="549"/>
    </location>
</feature>
<feature type="compositionally biased region" description="Low complexity" evidence="1">
    <location>
        <begin position="818"/>
        <end position="833"/>
    </location>
</feature>
<dbReference type="EMBL" id="BAAAYK010000038">
    <property type="protein sequence ID" value="GAA3365300.1"/>
    <property type="molecule type" value="Genomic_DNA"/>
</dbReference>
<organism evidence="3 4">
    <name type="scientific">Saccharopolyspora gregorii</name>
    <dbReference type="NCBI Taxonomy" id="33914"/>
    <lineage>
        <taxon>Bacteria</taxon>
        <taxon>Bacillati</taxon>
        <taxon>Actinomycetota</taxon>
        <taxon>Actinomycetes</taxon>
        <taxon>Pseudonocardiales</taxon>
        <taxon>Pseudonocardiaceae</taxon>
        <taxon>Saccharopolyspora</taxon>
    </lineage>
</organism>
<feature type="compositionally biased region" description="Basic and acidic residues" evidence="1">
    <location>
        <begin position="1081"/>
        <end position="1090"/>
    </location>
</feature>
<feature type="region of interest" description="Disordered" evidence="1">
    <location>
        <begin position="308"/>
        <end position="911"/>
    </location>
</feature>
<evidence type="ECO:0000256" key="1">
    <source>
        <dbReference type="SAM" id="MobiDB-lite"/>
    </source>
</evidence>
<protein>
    <recommendedName>
        <fullName evidence="2">Pierisin-like domain-containing protein</fullName>
    </recommendedName>
</protein>
<evidence type="ECO:0000313" key="3">
    <source>
        <dbReference type="EMBL" id="GAA3365300.1"/>
    </source>
</evidence>
<dbReference type="Gene3D" id="3.90.210.10">
    <property type="entry name" value="Heat-Labile Enterotoxin, subunit A"/>
    <property type="match status" value="1"/>
</dbReference>
<feature type="compositionally biased region" description="Low complexity" evidence="1">
    <location>
        <begin position="575"/>
        <end position="589"/>
    </location>
</feature>
<dbReference type="InterPro" id="IPR036689">
    <property type="entry name" value="ESAT-6-like_sf"/>
</dbReference>
<feature type="compositionally biased region" description="Polar residues" evidence="1">
    <location>
        <begin position="1"/>
        <end position="12"/>
    </location>
</feature>
<comment type="caution">
    <text evidence="3">The sequence shown here is derived from an EMBL/GenBank/DDBJ whole genome shotgun (WGS) entry which is preliminary data.</text>
</comment>
<dbReference type="SUPFAM" id="SSF140453">
    <property type="entry name" value="EsxAB dimer-like"/>
    <property type="match status" value="1"/>
</dbReference>
<feature type="region of interest" description="Disordered" evidence="1">
    <location>
        <begin position="1042"/>
        <end position="1090"/>
    </location>
</feature>
<feature type="compositionally biased region" description="Pro residues" evidence="1">
    <location>
        <begin position="703"/>
        <end position="714"/>
    </location>
</feature>
<dbReference type="Pfam" id="PF22596">
    <property type="entry name" value="Scabin-like"/>
    <property type="match status" value="1"/>
</dbReference>
<feature type="compositionally biased region" description="Low complexity" evidence="1">
    <location>
        <begin position="729"/>
        <end position="742"/>
    </location>
</feature>
<dbReference type="PANTHER" id="PTHR12460">
    <property type="entry name" value="CYCLIN-DEPENDENT KINASE INHIBITOR-RELATED PROTEIN"/>
    <property type="match status" value="1"/>
</dbReference>
<feature type="compositionally biased region" description="Low complexity" evidence="1">
    <location>
        <begin position="1207"/>
        <end position="1235"/>
    </location>
</feature>
<evidence type="ECO:0000259" key="2">
    <source>
        <dbReference type="Pfam" id="PF22596"/>
    </source>
</evidence>
<dbReference type="RefSeq" id="WP_344931173.1">
    <property type="nucleotide sequence ID" value="NZ_BAAAYK010000038.1"/>
</dbReference>
<feature type="compositionally biased region" description="Low complexity" evidence="1">
    <location>
        <begin position="1150"/>
        <end position="1197"/>
    </location>
</feature>